<dbReference type="EMBL" id="FNON01000009">
    <property type="protein sequence ID" value="SDZ10194.1"/>
    <property type="molecule type" value="Genomic_DNA"/>
</dbReference>
<dbReference type="OrthoDB" id="3250520at2"/>
<organism evidence="2 3">
    <name type="scientific">Amycolatopsis xylanica</name>
    <dbReference type="NCBI Taxonomy" id="589385"/>
    <lineage>
        <taxon>Bacteria</taxon>
        <taxon>Bacillati</taxon>
        <taxon>Actinomycetota</taxon>
        <taxon>Actinomycetes</taxon>
        <taxon>Pseudonocardiales</taxon>
        <taxon>Pseudonocardiaceae</taxon>
        <taxon>Amycolatopsis</taxon>
    </lineage>
</organism>
<protein>
    <submittedName>
        <fullName evidence="2">Uncharacterized conserved protein YbjT, contains NAD(P)-binding and DUF2867 domains</fullName>
    </submittedName>
</protein>
<reference evidence="2 3" key="1">
    <citation type="submission" date="2016-10" db="EMBL/GenBank/DDBJ databases">
        <authorList>
            <person name="de Groot N.N."/>
        </authorList>
    </citation>
    <scope>NUCLEOTIDE SEQUENCE [LARGE SCALE GENOMIC DNA]</scope>
    <source>
        <strain evidence="2 3">CPCC 202699</strain>
    </source>
</reference>
<dbReference type="Gene3D" id="3.40.50.720">
    <property type="entry name" value="NAD(P)-binding Rossmann-like Domain"/>
    <property type="match status" value="1"/>
</dbReference>
<gene>
    <name evidence="2" type="ORF">SAMN05421504_109204</name>
</gene>
<evidence type="ECO:0000313" key="2">
    <source>
        <dbReference type="EMBL" id="SDZ10194.1"/>
    </source>
</evidence>
<dbReference type="Gene3D" id="3.90.25.10">
    <property type="entry name" value="UDP-galactose 4-epimerase, domain 1"/>
    <property type="match status" value="1"/>
</dbReference>
<proteinExistence type="predicted"/>
<evidence type="ECO:0000313" key="3">
    <source>
        <dbReference type="Proteomes" id="UP000199515"/>
    </source>
</evidence>
<dbReference type="InterPro" id="IPR036291">
    <property type="entry name" value="NAD(P)-bd_dom_sf"/>
</dbReference>
<dbReference type="AlphaFoldDB" id="A0A1H3Q9I5"/>
<dbReference type="STRING" id="589385.SAMN05421504_109204"/>
<dbReference type="RefSeq" id="WP_091296487.1">
    <property type="nucleotide sequence ID" value="NZ_FNON01000009.1"/>
</dbReference>
<dbReference type="SUPFAM" id="SSF51735">
    <property type="entry name" value="NAD(P)-binding Rossmann-fold domains"/>
    <property type="match status" value="1"/>
</dbReference>
<sequence>MTNTLITGGTGKTGSRIARKLGAQARVGSRQGLPAFDWEDRSTWQPALEGMDAAYLSYFPDLAVPGAAEIVGAFAELAASQGTKRLVLLSGRGEEGAEYAERAVQESGADWTILRASWFNQNFSEGYLLEPVLEGTVALPAGDTPEPFVDADDIADVAVAALTDDRHIGEVYELTGPRLLTFAEVTAEIAKASGRDVRFQQITFEEFASPEIPGDVLELLKYLFTEVLDGRNASLADGVQRALGRAPRDFTDYARETAARGVWEA</sequence>
<dbReference type="PANTHER" id="PTHR43162">
    <property type="match status" value="1"/>
</dbReference>
<dbReference type="Pfam" id="PF05368">
    <property type="entry name" value="NmrA"/>
    <property type="match status" value="1"/>
</dbReference>
<dbReference type="InterPro" id="IPR051604">
    <property type="entry name" value="Ergot_Alk_Oxidoreductase"/>
</dbReference>
<dbReference type="Proteomes" id="UP000199515">
    <property type="component" value="Unassembled WGS sequence"/>
</dbReference>
<evidence type="ECO:0000259" key="1">
    <source>
        <dbReference type="Pfam" id="PF05368"/>
    </source>
</evidence>
<dbReference type="PANTHER" id="PTHR43162:SF1">
    <property type="entry name" value="PRESTALK A DIFFERENTIATION PROTEIN A"/>
    <property type="match status" value="1"/>
</dbReference>
<keyword evidence="3" id="KW-1185">Reference proteome</keyword>
<accession>A0A1H3Q9I5</accession>
<dbReference type="InterPro" id="IPR008030">
    <property type="entry name" value="NmrA-like"/>
</dbReference>
<feature type="domain" description="NmrA-like" evidence="1">
    <location>
        <begin position="101"/>
        <end position="224"/>
    </location>
</feature>
<name>A0A1H3Q9I5_9PSEU</name>